<name>Q248H0_TETTS</name>
<organism evidence="2 3">
    <name type="scientific">Tetrahymena thermophila (strain SB210)</name>
    <dbReference type="NCBI Taxonomy" id="312017"/>
    <lineage>
        <taxon>Eukaryota</taxon>
        <taxon>Sar</taxon>
        <taxon>Alveolata</taxon>
        <taxon>Ciliophora</taxon>
        <taxon>Intramacronucleata</taxon>
        <taxon>Oligohymenophorea</taxon>
        <taxon>Hymenostomatida</taxon>
        <taxon>Tetrahymenina</taxon>
        <taxon>Tetrahymenidae</taxon>
        <taxon>Tetrahymena</taxon>
    </lineage>
</organism>
<dbReference type="RefSeq" id="XP_001024320.2">
    <property type="nucleotide sequence ID" value="XM_001024320.2"/>
</dbReference>
<reference evidence="3" key="1">
    <citation type="journal article" date="2006" name="PLoS Biol.">
        <title>Macronuclear genome sequence of the ciliate Tetrahymena thermophila, a model eukaryote.</title>
        <authorList>
            <person name="Eisen J.A."/>
            <person name="Coyne R.S."/>
            <person name="Wu M."/>
            <person name="Wu D."/>
            <person name="Thiagarajan M."/>
            <person name="Wortman J.R."/>
            <person name="Badger J.H."/>
            <person name="Ren Q."/>
            <person name="Amedeo P."/>
            <person name="Jones K.M."/>
            <person name="Tallon L.J."/>
            <person name="Delcher A.L."/>
            <person name="Salzberg S.L."/>
            <person name="Silva J.C."/>
            <person name="Haas B.J."/>
            <person name="Majoros W.H."/>
            <person name="Farzad M."/>
            <person name="Carlton J.M."/>
            <person name="Smith R.K. Jr."/>
            <person name="Garg J."/>
            <person name="Pearlman R.E."/>
            <person name="Karrer K.M."/>
            <person name="Sun L."/>
            <person name="Manning G."/>
            <person name="Elde N.C."/>
            <person name="Turkewitz A.P."/>
            <person name="Asai D.J."/>
            <person name="Wilkes D.E."/>
            <person name="Wang Y."/>
            <person name="Cai H."/>
            <person name="Collins K."/>
            <person name="Stewart B.A."/>
            <person name="Lee S.R."/>
            <person name="Wilamowska K."/>
            <person name="Weinberg Z."/>
            <person name="Ruzzo W.L."/>
            <person name="Wloga D."/>
            <person name="Gaertig J."/>
            <person name="Frankel J."/>
            <person name="Tsao C.-C."/>
            <person name="Gorovsky M.A."/>
            <person name="Keeling P.J."/>
            <person name="Waller R.F."/>
            <person name="Patron N.J."/>
            <person name="Cherry J.M."/>
            <person name="Stover N.A."/>
            <person name="Krieger C.J."/>
            <person name="del Toro C."/>
            <person name="Ryder H.F."/>
            <person name="Williamson S.C."/>
            <person name="Barbeau R.A."/>
            <person name="Hamilton E.P."/>
            <person name="Orias E."/>
        </authorList>
    </citation>
    <scope>NUCLEOTIDE SEQUENCE [LARGE SCALE GENOMIC DNA]</scope>
    <source>
        <strain evidence="3">SB210</strain>
    </source>
</reference>
<evidence type="ECO:0000313" key="2">
    <source>
        <dbReference type="EMBL" id="EAS04075.2"/>
    </source>
</evidence>
<evidence type="ECO:0000313" key="3">
    <source>
        <dbReference type="Proteomes" id="UP000009168"/>
    </source>
</evidence>
<dbReference type="InParanoid" id="Q248H0"/>
<dbReference type="EMBL" id="GG662455">
    <property type="protein sequence ID" value="EAS04075.2"/>
    <property type="molecule type" value="Genomic_DNA"/>
</dbReference>
<dbReference type="AlphaFoldDB" id="Q248H0"/>
<sequence length="773" mass="89518">MINFQNSYLMHPQNLASYNGQMAMMMVPSNSFYPPTQSFPILNNPASSNVPFVMMAAPQNQMPFYFHQQFSQQDFIQQQKQQQQQQSQIIQQSFYEQQKLHQNPNLQLNFFPLSSAHPYNAAQNPSLLVANKSKQQLQQSFKKNDNHHQIQHFQQYDQQSGQILDNNECQAEIRDIQSSQGKVKTQQDNSFSENLNFIDQDQLKNSKKRTSVTSSVSTASSCSNNLNESTLITTKYQSQNSFTINQLNQDEEGRKKYLNQFEPHIQTYLQQLHEQSYSYSFLEQSKISISNKGNSCHQKQLAGQCFEGEEELQNLVSKNAYLKWAISFNRCSHFAKESLSSLISNNQKYSNVFKLKKKIRKQQLANNKFSIHTVLQTKNNIQNSQTENQEQNFQGEAATKLADHQQNSYIKVAQKAEYNEGQLNEASLSLNLHSYVDDSFDEKFSDKEENSQNKKIQINKETEYCDQFKNQQSNLKNSTLSKAETLPITCRCNSISKGNDTQLTLLADCIKCASQQSKLSEKMDLDQSAHSILKTEAMETEQDFIQMEEENEAQNSKNSIQADNKKQAYKEEEDENSPKSSQLTSSKKVINSKFHNMNKLFMYKLLSSFYLENLEKLNVPFNIREILKKLISLVKLSSKQQSQFQSKQKTDFFSHDHYNLLFLTLNSQTIQYMRENSNNKMLHLSCFKFDLNDVKLPLEHSQNTPQILEKIEYINIVKKYACEIVLQSDLGEEIDDIKGQQTNQQAIMTKQIYTKRALQGIKVLNQGMIVRRF</sequence>
<proteinExistence type="predicted"/>
<dbReference type="HOGENOM" id="CLU_381989_0_0_1"/>
<feature type="region of interest" description="Disordered" evidence="1">
    <location>
        <begin position="549"/>
        <end position="586"/>
    </location>
</feature>
<gene>
    <name evidence="2" type="ORF">TTHERM_00531970</name>
</gene>
<protein>
    <submittedName>
        <fullName evidence="2">Uncharacterized protein</fullName>
    </submittedName>
</protein>
<keyword evidence="3" id="KW-1185">Reference proteome</keyword>
<evidence type="ECO:0000256" key="1">
    <source>
        <dbReference type="SAM" id="MobiDB-lite"/>
    </source>
</evidence>
<dbReference type="Proteomes" id="UP000009168">
    <property type="component" value="Unassembled WGS sequence"/>
</dbReference>
<dbReference type="KEGG" id="tet:TTHERM_00531970"/>
<accession>Q248H0</accession>
<feature type="compositionally biased region" description="Polar residues" evidence="1">
    <location>
        <begin position="553"/>
        <end position="562"/>
    </location>
</feature>
<dbReference type="GeneID" id="7830920"/>